<proteinExistence type="predicted"/>
<organism evidence="2 3">
    <name type="scientific">Dactylosporangium sucinum</name>
    <dbReference type="NCBI Taxonomy" id="1424081"/>
    <lineage>
        <taxon>Bacteria</taxon>
        <taxon>Bacillati</taxon>
        <taxon>Actinomycetota</taxon>
        <taxon>Actinomycetes</taxon>
        <taxon>Micromonosporales</taxon>
        <taxon>Micromonosporaceae</taxon>
        <taxon>Dactylosporangium</taxon>
    </lineage>
</organism>
<keyword evidence="1" id="KW-1133">Transmembrane helix</keyword>
<dbReference type="EMBL" id="BMPI01000051">
    <property type="protein sequence ID" value="GGM65284.1"/>
    <property type="molecule type" value="Genomic_DNA"/>
</dbReference>
<evidence type="ECO:0000256" key="1">
    <source>
        <dbReference type="SAM" id="Phobius"/>
    </source>
</evidence>
<evidence type="ECO:0000313" key="2">
    <source>
        <dbReference type="EMBL" id="GGM65284.1"/>
    </source>
</evidence>
<keyword evidence="1" id="KW-0812">Transmembrane</keyword>
<keyword evidence="1" id="KW-0472">Membrane</keyword>
<gene>
    <name evidence="2" type="ORF">GCM10007977_078510</name>
</gene>
<dbReference type="AlphaFoldDB" id="A0A917X4M2"/>
<feature type="transmembrane region" description="Helical" evidence="1">
    <location>
        <begin position="20"/>
        <end position="43"/>
    </location>
</feature>
<evidence type="ECO:0008006" key="4">
    <source>
        <dbReference type="Google" id="ProtNLM"/>
    </source>
</evidence>
<evidence type="ECO:0000313" key="3">
    <source>
        <dbReference type="Proteomes" id="UP000642070"/>
    </source>
</evidence>
<dbReference type="RefSeq" id="WP_190255124.1">
    <property type="nucleotide sequence ID" value="NZ_BMPI01000051.1"/>
</dbReference>
<dbReference type="Proteomes" id="UP000642070">
    <property type="component" value="Unassembled WGS sequence"/>
</dbReference>
<name>A0A917X4M2_9ACTN</name>
<accession>A0A917X4M2</accession>
<reference evidence="2" key="1">
    <citation type="journal article" date="2014" name="Int. J. Syst. Evol. Microbiol.">
        <title>Complete genome sequence of Corynebacterium casei LMG S-19264T (=DSM 44701T), isolated from a smear-ripened cheese.</title>
        <authorList>
            <consortium name="US DOE Joint Genome Institute (JGI-PGF)"/>
            <person name="Walter F."/>
            <person name="Albersmeier A."/>
            <person name="Kalinowski J."/>
            <person name="Ruckert C."/>
        </authorList>
    </citation>
    <scope>NUCLEOTIDE SEQUENCE</scope>
    <source>
        <strain evidence="2">JCM 19831</strain>
    </source>
</reference>
<sequence>MTTVQIPPRHAAPSGPPPRTVWLIGGMIALAVVVLAVVAVVVYRTGPQNPADARDHVVSAPAAGRDAAVLDLLSGATAVTVKAADLGDRLFEAETPRDGRLAPRAKVTDDGVVQLTLDGDSGGPGGAAVEVRLNRGVRWTVRFTAGANASTADLRDLGNLAAVEYVGGVAAVDLTLPAAHGTVPVRLSGGANTVALHAPKGTPVRVRAGGGAGAVTLDGAGNNGVAAGATFASAGWDAAADRYDLDATSGVGTITVDHM</sequence>
<protein>
    <recommendedName>
        <fullName evidence="4">Adhesin domain-containing protein</fullName>
    </recommendedName>
</protein>
<keyword evidence="3" id="KW-1185">Reference proteome</keyword>
<reference evidence="2" key="2">
    <citation type="submission" date="2020-09" db="EMBL/GenBank/DDBJ databases">
        <authorList>
            <person name="Sun Q."/>
            <person name="Ohkuma M."/>
        </authorList>
    </citation>
    <scope>NUCLEOTIDE SEQUENCE</scope>
    <source>
        <strain evidence="2">JCM 19831</strain>
    </source>
</reference>
<comment type="caution">
    <text evidence="2">The sequence shown here is derived from an EMBL/GenBank/DDBJ whole genome shotgun (WGS) entry which is preliminary data.</text>
</comment>